<comment type="caution">
    <text evidence="3">The sequence shown here is derived from an EMBL/GenBank/DDBJ whole genome shotgun (WGS) entry which is preliminary data.</text>
</comment>
<dbReference type="OrthoDB" id="9768630at2"/>
<proteinExistence type="predicted"/>
<reference evidence="3 4" key="1">
    <citation type="submission" date="2019-05" db="EMBL/GenBank/DDBJ databases">
        <title>We sequenced the genome of Paenibacillus hemerocallicola KCTC 33185 for further insight into its adaptation and study the phylogeny of Paenibacillus.</title>
        <authorList>
            <person name="Narsing Rao M.P."/>
        </authorList>
    </citation>
    <scope>NUCLEOTIDE SEQUENCE [LARGE SCALE GENOMIC DNA]</scope>
    <source>
        <strain evidence="3 4">KCTC 33185</strain>
    </source>
</reference>
<keyword evidence="2" id="KW-0732">Signal</keyword>
<dbReference type="PANTHER" id="PTHR43649">
    <property type="entry name" value="ARABINOSE-BINDING PROTEIN-RELATED"/>
    <property type="match status" value="1"/>
</dbReference>
<keyword evidence="1" id="KW-0175">Coiled coil</keyword>
<dbReference type="Pfam" id="PF01547">
    <property type="entry name" value="SBP_bac_1"/>
    <property type="match status" value="1"/>
</dbReference>
<dbReference type="RefSeq" id="WP_139600650.1">
    <property type="nucleotide sequence ID" value="NZ_VDCQ01000003.1"/>
</dbReference>
<evidence type="ECO:0000313" key="4">
    <source>
        <dbReference type="Proteomes" id="UP000307943"/>
    </source>
</evidence>
<evidence type="ECO:0000313" key="3">
    <source>
        <dbReference type="EMBL" id="TNJ67747.1"/>
    </source>
</evidence>
<dbReference type="Proteomes" id="UP000307943">
    <property type="component" value="Unassembled WGS sequence"/>
</dbReference>
<dbReference type="AlphaFoldDB" id="A0A5C4TGN5"/>
<dbReference type="SUPFAM" id="SSF53850">
    <property type="entry name" value="Periplasmic binding protein-like II"/>
    <property type="match status" value="1"/>
</dbReference>
<dbReference type="InterPro" id="IPR050490">
    <property type="entry name" value="Bact_solute-bd_prot1"/>
</dbReference>
<dbReference type="EMBL" id="VDCQ01000003">
    <property type="protein sequence ID" value="TNJ67747.1"/>
    <property type="molecule type" value="Genomic_DNA"/>
</dbReference>
<dbReference type="PROSITE" id="PS51257">
    <property type="entry name" value="PROKAR_LIPOPROTEIN"/>
    <property type="match status" value="1"/>
</dbReference>
<dbReference type="Gene3D" id="3.40.190.10">
    <property type="entry name" value="Periplasmic binding protein-like II"/>
    <property type="match status" value="1"/>
</dbReference>
<name>A0A5C4TGN5_9BACL</name>
<protein>
    <submittedName>
        <fullName evidence="3">Carbohydrate ABC transporter substrate-binding protein</fullName>
    </submittedName>
</protein>
<accession>A0A5C4TGN5</accession>
<keyword evidence="4" id="KW-1185">Reference proteome</keyword>
<evidence type="ECO:0000256" key="2">
    <source>
        <dbReference type="SAM" id="SignalP"/>
    </source>
</evidence>
<feature type="coiled-coil region" evidence="1">
    <location>
        <begin position="400"/>
        <end position="427"/>
    </location>
</feature>
<evidence type="ECO:0000256" key="1">
    <source>
        <dbReference type="SAM" id="Coils"/>
    </source>
</evidence>
<sequence>MTWKNKKTWLSAMLAVWLTACSGDNTATEKDDKPENVPEKPVTLTLYNAGTSIGLEDMIEKLVKEKFPHITINTIKRGEGINIQVLLSQGTIPDLISNPIGGVWGLKDDRLLSDLTPLIKKQGFDLGRLTPGIVENVKAHDDNGEFIFMPFELNNNALFYNKNIFDKFGVTYPTDNMTWEQVYELAKKVTRMENGIQYKGFLYDETSLVHKNQLGQTYVDPKTQKAVVNNDQWKKWLEVMTSFYQIEGNQLAKGETEKDLFLKSQTLAMRTGPNFLTELPEAEKRGMEWDVVSLPHFTEGSGQGSQMNTPIYGIPSISKYREEAFQVIAYLLSDEVQSIMARQGRIPVLKNEQVLKEFGAGLEGLKGKNLAAFFKDTIAKPILLSRYDGISKVAIVNKGIRGIGMEKKDLNTALREVEEEINKGIEAALNK</sequence>
<gene>
    <name evidence="3" type="ORF">FE784_03060</name>
</gene>
<feature type="signal peptide" evidence="2">
    <location>
        <begin position="1"/>
        <end position="27"/>
    </location>
</feature>
<organism evidence="3 4">
    <name type="scientific">Paenibacillus hemerocallicola</name>
    <dbReference type="NCBI Taxonomy" id="1172614"/>
    <lineage>
        <taxon>Bacteria</taxon>
        <taxon>Bacillati</taxon>
        <taxon>Bacillota</taxon>
        <taxon>Bacilli</taxon>
        <taxon>Bacillales</taxon>
        <taxon>Paenibacillaceae</taxon>
        <taxon>Paenibacillus</taxon>
    </lineage>
</organism>
<dbReference type="PANTHER" id="PTHR43649:SF12">
    <property type="entry name" value="DIACETYLCHITOBIOSE BINDING PROTEIN DASA"/>
    <property type="match status" value="1"/>
</dbReference>
<feature type="chain" id="PRO_5038863122" evidence="2">
    <location>
        <begin position="28"/>
        <end position="431"/>
    </location>
</feature>
<dbReference type="InterPro" id="IPR006059">
    <property type="entry name" value="SBP"/>
</dbReference>